<evidence type="ECO:0000313" key="1">
    <source>
        <dbReference type="EMBL" id="GBP87430.1"/>
    </source>
</evidence>
<comment type="caution">
    <text evidence="1">The sequence shown here is derived from an EMBL/GenBank/DDBJ whole genome shotgun (WGS) entry which is preliminary data.</text>
</comment>
<evidence type="ECO:0000313" key="2">
    <source>
        <dbReference type="Proteomes" id="UP000299102"/>
    </source>
</evidence>
<name>A0A4C1ZHX4_EUMVA</name>
<gene>
    <name evidence="1" type="ORF">EVAR_60691_1</name>
</gene>
<sequence length="137" mass="15332">MRLSNFTLTINKLRPTSRGYDSPPALMITAPENKETLLHTHASAPRCSFVRKFIRLFLREFNVRVWRHLPVEKELGFFSSHECVLTSLRAARAAASSQSAFEAATRAVTPRLSGNPPLAEAEVEIPNGAVVRTLFRI</sequence>
<protein>
    <submittedName>
        <fullName evidence="1">Uncharacterized protein</fullName>
    </submittedName>
</protein>
<keyword evidence="2" id="KW-1185">Reference proteome</keyword>
<dbReference type="AlphaFoldDB" id="A0A4C1ZHX4"/>
<organism evidence="1 2">
    <name type="scientific">Eumeta variegata</name>
    <name type="common">Bagworm moth</name>
    <name type="synonym">Eumeta japonica</name>
    <dbReference type="NCBI Taxonomy" id="151549"/>
    <lineage>
        <taxon>Eukaryota</taxon>
        <taxon>Metazoa</taxon>
        <taxon>Ecdysozoa</taxon>
        <taxon>Arthropoda</taxon>
        <taxon>Hexapoda</taxon>
        <taxon>Insecta</taxon>
        <taxon>Pterygota</taxon>
        <taxon>Neoptera</taxon>
        <taxon>Endopterygota</taxon>
        <taxon>Lepidoptera</taxon>
        <taxon>Glossata</taxon>
        <taxon>Ditrysia</taxon>
        <taxon>Tineoidea</taxon>
        <taxon>Psychidae</taxon>
        <taxon>Oiketicinae</taxon>
        <taxon>Eumeta</taxon>
    </lineage>
</organism>
<dbReference type="EMBL" id="BGZK01001859">
    <property type="protein sequence ID" value="GBP87430.1"/>
    <property type="molecule type" value="Genomic_DNA"/>
</dbReference>
<accession>A0A4C1ZHX4</accession>
<dbReference type="Proteomes" id="UP000299102">
    <property type="component" value="Unassembled WGS sequence"/>
</dbReference>
<proteinExistence type="predicted"/>
<reference evidence="1 2" key="1">
    <citation type="journal article" date="2019" name="Commun. Biol.">
        <title>The bagworm genome reveals a unique fibroin gene that provides high tensile strength.</title>
        <authorList>
            <person name="Kono N."/>
            <person name="Nakamura H."/>
            <person name="Ohtoshi R."/>
            <person name="Tomita M."/>
            <person name="Numata K."/>
            <person name="Arakawa K."/>
        </authorList>
    </citation>
    <scope>NUCLEOTIDE SEQUENCE [LARGE SCALE GENOMIC DNA]</scope>
</reference>